<dbReference type="GO" id="GO:0005829">
    <property type="term" value="C:cytosol"/>
    <property type="evidence" value="ECO:0007669"/>
    <property type="project" value="TreeGrafter"/>
</dbReference>
<sequence length="117" mass="13617">MKTKFYKYQAIGNDYIVLDPVTFNQPLNPNIIQKICDRKYGVGADGILYGPTNKNNNLSVKIFNPDGSEAEKSGNGIRIFSRYLFDRKYIKNNSFYYIQKAGWFKFLNLINQPLKFK</sequence>
<dbReference type="Gene3D" id="3.10.310.10">
    <property type="entry name" value="Diaminopimelate Epimerase, Chain A, domain 1"/>
    <property type="match status" value="1"/>
</dbReference>
<proteinExistence type="inferred from homology"/>
<name>A0A853F247_9GAMM</name>
<dbReference type="GO" id="GO:0008837">
    <property type="term" value="F:diaminopimelate epimerase activity"/>
    <property type="evidence" value="ECO:0007669"/>
    <property type="project" value="InterPro"/>
</dbReference>
<evidence type="ECO:0000313" key="4">
    <source>
        <dbReference type="Proteomes" id="UP000568751"/>
    </source>
</evidence>
<dbReference type="AlphaFoldDB" id="A0A853F247"/>
<dbReference type="SUPFAM" id="SSF54506">
    <property type="entry name" value="Diaminopimelate epimerase-like"/>
    <property type="match status" value="1"/>
</dbReference>
<dbReference type="GO" id="GO:0009089">
    <property type="term" value="P:lysine biosynthetic process via diaminopimelate"/>
    <property type="evidence" value="ECO:0007669"/>
    <property type="project" value="InterPro"/>
</dbReference>
<evidence type="ECO:0008006" key="5">
    <source>
        <dbReference type="Google" id="ProtNLM"/>
    </source>
</evidence>
<protein>
    <recommendedName>
        <fullName evidence="5">Diaminopimelate epimerase</fullName>
    </recommendedName>
</protein>
<dbReference type="PANTHER" id="PTHR31689:SF0">
    <property type="entry name" value="DIAMINOPIMELATE EPIMERASE"/>
    <property type="match status" value="1"/>
</dbReference>
<accession>A0A853F247</accession>
<keyword evidence="2" id="KW-0413">Isomerase</keyword>
<dbReference type="EMBL" id="JACCHT010000001">
    <property type="protein sequence ID" value="NYT27626.1"/>
    <property type="molecule type" value="Genomic_DNA"/>
</dbReference>
<organism evidence="3 4">
    <name type="scientific">Candidatus Thiodubiliella endoseptemdiera</name>
    <dbReference type="NCBI Taxonomy" id="2738886"/>
    <lineage>
        <taxon>Bacteria</taxon>
        <taxon>Pseudomonadati</taxon>
        <taxon>Pseudomonadota</taxon>
        <taxon>Gammaproteobacteria</taxon>
        <taxon>Candidatus Pseudothioglobaceae</taxon>
        <taxon>Candidatus Thiodubiliella</taxon>
    </lineage>
</organism>
<reference evidence="3 4" key="1">
    <citation type="submission" date="2020-05" db="EMBL/GenBank/DDBJ databases">
        <title>Horizontal transmission and recombination maintain forever young bacterial symbiont genomes.</title>
        <authorList>
            <person name="Russell S.L."/>
            <person name="Pepper-Tunick E."/>
            <person name="Svedberg J."/>
            <person name="Byrne A."/>
            <person name="Ruelas Castillo J."/>
            <person name="Vollmers C."/>
            <person name="Beinart R.A."/>
            <person name="Corbett-Detig R."/>
        </authorList>
    </citation>
    <scope>NUCLEOTIDE SEQUENCE [LARGE SCALE GENOMIC DNA]</scope>
    <source>
        <strain evidence="3">455</strain>
    </source>
</reference>
<evidence type="ECO:0000313" key="3">
    <source>
        <dbReference type="EMBL" id="NYT27626.1"/>
    </source>
</evidence>
<evidence type="ECO:0000256" key="1">
    <source>
        <dbReference type="ARBA" id="ARBA00010219"/>
    </source>
</evidence>
<dbReference type="InterPro" id="IPR001653">
    <property type="entry name" value="DAP_epimerase_DapF"/>
</dbReference>
<comment type="caution">
    <text evidence="3">The sequence shown here is derived from an EMBL/GenBank/DDBJ whole genome shotgun (WGS) entry which is preliminary data.</text>
</comment>
<dbReference type="Pfam" id="PF01678">
    <property type="entry name" value="DAP_epimerase"/>
    <property type="match status" value="1"/>
</dbReference>
<dbReference type="PANTHER" id="PTHR31689">
    <property type="entry name" value="DIAMINOPIMELATE EPIMERASE, CHLOROPLASTIC"/>
    <property type="match status" value="1"/>
</dbReference>
<dbReference type="Proteomes" id="UP000568751">
    <property type="component" value="Unassembled WGS sequence"/>
</dbReference>
<evidence type="ECO:0000256" key="2">
    <source>
        <dbReference type="ARBA" id="ARBA00023235"/>
    </source>
</evidence>
<gene>
    <name evidence="3" type="ORF">H0A76_06835</name>
</gene>
<comment type="similarity">
    <text evidence="1">Belongs to the diaminopimelate epimerase family.</text>
</comment>